<evidence type="ECO:0000259" key="2">
    <source>
        <dbReference type="PROSITE" id="PS50102"/>
    </source>
</evidence>
<protein>
    <recommendedName>
        <fullName evidence="2">RRM domain-containing protein</fullName>
    </recommendedName>
</protein>
<dbReference type="STRING" id="15368.A0A2K2CQN8"/>
<dbReference type="SUPFAM" id="SSF54928">
    <property type="entry name" value="RNA-binding domain, RBD"/>
    <property type="match status" value="1"/>
</dbReference>
<dbReference type="GO" id="GO:0003723">
    <property type="term" value="F:RNA binding"/>
    <property type="evidence" value="ECO:0007669"/>
    <property type="project" value="UniProtKB-UniRule"/>
</dbReference>
<dbReference type="InterPro" id="IPR000504">
    <property type="entry name" value="RRM_dom"/>
</dbReference>
<evidence type="ECO:0000313" key="4">
    <source>
        <dbReference type="EnsemblPlants" id="PNT64355"/>
    </source>
</evidence>
<dbReference type="PANTHER" id="PTHR32343:SF83">
    <property type="entry name" value="OS09G0314500 PROTEIN"/>
    <property type="match status" value="1"/>
</dbReference>
<gene>
    <name evidence="3" type="ORF">BRADI_4g27892v3</name>
</gene>
<dbReference type="OrthoDB" id="7763451at2759"/>
<evidence type="ECO:0000256" key="1">
    <source>
        <dbReference type="PROSITE-ProRule" id="PRU00176"/>
    </source>
</evidence>
<evidence type="ECO:0000313" key="3">
    <source>
        <dbReference type="EMBL" id="PNT64355.1"/>
    </source>
</evidence>
<dbReference type="InParanoid" id="A0A2K2CQN8"/>
<dbReference type="PROSITE" id="PS50102">
    <property type="entry name" value="RRM"/>
    <property type="match status" value="1"/>
</dbReference>
<keyword evidence="5" id="KW-1185">Reference proteome</keyword>
<organism evidence="3">
    <name type="scientific">Brachypodium distachyon</name>
    <name type="common">Purple false brome</name>
    <name type="synonym">Trachynia distachya</name>
    <dbReference type="NCBI Taxonomy" id="15368"/>
    <lineage>
        <taxon>Eukaryota</taxon>
        <taxon>Viridiplantae</taxon>
        <taxon>Streptophyta</taxon>
        <taxon>Embryophyta</taxon>
        <taxon>Tracheophyta</taxon>
        <taxon>Spermatophyta</taxon>
        <taxon>Magnoliopsida</taxon>
        <taxon>Liliopsida</taxon>
        <taxon>Poales</taxon>
        <taxon>Poaceae</taxon>
        <taxon>BOP clade</taxon>
        <taxon>Pooideae</taxon>
        <taxon>Stipodae</taxon>
        <taxon>Brachypodieae</taxon>
        <taxon>Brachypodium</taxon>
    </lineage>
</organism>
<reference evidence="4" key="3">
    <citation type="submission" date="2018-08" db="UniProtKB">
        <authorList>
            <consortium name="EnsemblPlants"/>
        </authorList>
    </citation>
    <scope>IDENTIFICATION</scope>
    <source>
        <strain evidence="4">cv. Bd21</strain>
    </source>
</reference>
<dbReference type="Gene3D" id="3.30.70.330">
    <property type="match status" value="1"/>
</dbReference>
<dbReference type="InterPro" id="IPR035979">
    <property type="entry name" value="RBD_domain_sf"/>
</dbReference>
<proteinExistence type="predicted"/>
<dbReference type="Pfam" id="PF00076">
    <property type="entry name" value="RRM_1"/>
    <property type="match status" value="1"/>
</dbReference>
<keyword evidence="1" id="KW-0694">RNA-binding</keyword>
<reference evidence="3" key="2">
    <citation type="submission" date="2017-06" db="EMBL/GenBank/DDBJ databases">
        <title>WGS assembly of Brachypodium distachyon.</title>
        <authorList>
            <consortium name="The International Brachypodium Initiative"/>
            <person name="Lucas S."/>
            <person name="Harmon-Smith M."/>
            <person name="Lail K."/>
            <person name="Tice H."/>
            <person name="Grimwood J."/>
            <person name="Bruce D."/>
            <person name="Barry K."/>
            <person name="Shu S."/>
            <person name="Lindquist E."/>
            <person name="Wang M."/>
            <person name="Pitluck S."/>
            <person name="Vogel J.P."/>
            <person name="Garvin D.F."/>
            <person name="Mockler T.C."/>
            <person name="Schmutz J."/>
            <person name="Rokhsar D."/>
            <person name="Bevan M.W."/>
        </authorList>
    </citation>
    <scope>NUCLEOTIDE SEQUENCE</scope>
    <source>
        <strain evidence="3">Bd21</strain>
    </source>
</reference>
<reference evidence="3 4" key="1">
    <citation type="journal article" date="2010" name="Nature">
        <title>Genome sequencing and analysis of the model grass Brachypodium distachyon.</title>
        <authorList>
            <consortium name="International Brachypodium Initiative"/>
        </authorList>
    </citation>
    <scope>NUCLEOTIDE SEQUENCE [LARGE SCALE GENOMIC DNA]</scope>
    <source>
        <strain evidence="3 4">Bd21</strain>
    </source>
</reference>
<sequence>MLHPISDDASAALHLKGVTIGDRHVKVAPSRTAIMHVNPSFLAQSDGEKEMCSRTVYCTNIEKSVTCAELVGFFQAYFGSVSRVRLLGDDNHVTGIAFVEFAEVLISKSRLSGCTFIRVSPSKTPIRN</sequence>
<dbReference type="EnsemblPlants" id="PNT64355">
    <property type="protein sequence ID" value="PNT64355"/>
    <property type="gene ID" value="BRADI_4g27892v3"/>
</dbReference>
<feature type="domain" description="RRM" evidence="2">
    <location>
        <begin position="54"/>
        <end position="124"/>
    </location>
</feature>
<dbReference type="Gramene" id="PNT64355">
    <property type="protein sequence ID" value="PNT64355"/>
    <property type="gene ID" value="BRADI_4g27892v3"/>
</dbReference>
<accession>A0A2K2CQN8</accession>
<name>A0A2K2CQN8_BRADI</name>
<dbReference type="AlphaFoldDB" id="A0A2K2CQN8"/>
<dbReference type="InterPro" id="IPR012677">
    <property type="entry name" value="Nucleotide-bd_a/b_plait_sf"/>
</dbReference>
<dbReference type="PANTHER" id="PTHR32343">
    <property type="entry name" value="SERINE/ARGININE-RICH SPLICING FACTOR"/>
    <property type="match status" value="1"/>
</dbReference>
<evidence type="ECO:0000313" key="5">
    <source>
        <dbReference type="Proteomes" id="UP000008810"/>
    </source>
</evidence>
<dbReference type="Proteomes" id="UP000008810">
    <property type="component" value="Chromosome 4"/>
</dbReference>
<dbReference type="EMBL" id="CM000883">
    <property type="protein sequence ID" value="PNT64355.1"/>
    <property type="molecule type" value="Genomic_DNA"/>
</dbReference>